<feature type="active site" evidence="10">
    <location>
        <position position="135"/>
    </location>
</feature>
<evidence type="ECO:0000313" key="13">
    <source>
        <dbReference type="EMBL" id="KEQ13363.1"/>
    </source>
</evidence>
<keyword evidence="7 10" id="KW-0067">ATP-binding</keyword>
<keyword evidence="14" id="KW-1185">Reference proteome</keyword>
<dbReference type="Pfam" id="PF08544">
    <property type="entry name" value="GHMP_kinases_C"/>
    <property type="match status" value="1"/>
</dbReference>
<dbReference type="Proteomes" id="UP000028006">
    <property type="component" value="Unassembled WGS sequence"/>
</dbReference>
<comment type="similarity">
    <text evidence="1 10">Belongs to the GHMP kinase family. IspE subfamily.</text>
</comment>
<dbReference type="GO" id="GO:0016114">
    <property type="term" value="P:terpenoid biosynthetic process"/>
    <property type="evidence" value="ECO:0007669"/>
    <property type="project" value="UniProtKB-UniRule"/>
</dbReference>
<dbReference type="Gene3D" id="3.30.230.10">
    <property type="match status" value="1"/>
</dbReference>
<dbReference type="SUPFAM" id="SSF54211">
    <property type="entry name" value="Ribosomal protein S5 domain 2-like"/>
    <property type="match status" value="1"/>
</dbReference>
<dbReference type="NCBIfam" id="TIGR00154">
    <property type="entry name" value="ispE"/>
    <property type="match status" value="1"/>
</dbReference>
<dbReference type="InterPro" id="IPR014721">
    <property type="entry name" value="Ribsml_uS5_D2-typ_fold_subgr"/>
</dbReference>
<evidence type="ECO:0000256" key="6">
    <source>
        <dbReference type="ARBA" id="ARBA00022777"/>
    </source>
</evidence>
<keyword evidence="8 10" id="KW-0414">Isoprene biosynthesis</keyword>
<protein>
    <recommendedName>
        <fullName evidence="3 10">4-diphosphocytidyl-2-C-methyl-D-erythritol kinase</fullName>
        <shortName evidence="10">CMK</shortName>
        <ecNumber evidence="2 10">2.7.1.148</ecNumber>
    </recommendedName>
    <alternativeName>
        <fullName evidence="9 10">4-(cytidine-5'-diphospho)-2-C-methyl-D-erythritol kinase</fullName>
    </alternativeName>
</protein>
<comment type="function">
    <text evidence="10">Catalyzes the phosphorylation of the position 2 hydroxy group of 4-diphosphocytidyl-2C-methyl-D-erythritol.</text>
</comment>
<evidence type="ECO:0000256" key="5">
    <source>
        <dbReference type="ARBA" id="ARBA00022741"/>
    </source>
</evidence>
<organism evidence="13 14">
    <name type="scientific">Endozoicomonas montiporae</name>
    <dbReference type="NCBI Taxonomy" id="1027273"/>
    <lineage>
        <taxon>Bacteria</taxon>
        <taxon>Pseudomonadati</taxon>
        <taxon>Pseudomonadota</taxon>
        <taxon>Gammaproteobacteria</taxon>
        <taxon>Oceanospirillales</taxon>
        <taxon>Endozoicomonadaceae</taxon>
        <taxon>Endozoicomonas</taxon>
    </lineage>
</organism>
<dbReference type="InterPro" id="IPR013750">
    <property type="entry name" value="GHMP_kinase_C_dom"/>
</dbReference>
<dbReference type="Gene3D" id="3.30.70.890">
    <property type="entry name" value="GHMP kinase, C-terminal domain"/>
    <property type="match status" value="1"/>
</dbReference>
<evidence type="ECO:0000259" key="12">
    <source>
        <dbReference type="Pfam" id="PF08544"/>
    </source>
</evidence>
<dbReference type="HAMAP" id="MF_00061">
    <property type="entry name" value="IspE"/>
    <property type="match status" value="1"/>
</dbReference>
<dbReference type="PANTHER" id="PTHR43527">
    <property type="entry name" value="4-DIPHOSPHOCYTIDYL-2-C-METHYL-D-ERYTHRITOL KINASE, CHLOROPLASTIC"/>
    <property type="match status" value="1"/>
</dbReference>
<comment type="caution">
    <text evidence="13">The sequence shown here is derived from an EMBL/GenBank/DDBJ whole genome shotgun (WGS) entry which is preliminary data.</text>
</comment>
<dbReference type="AlphaFoldDB" id="A0A081N4J0"/>
<feature type="domain" description="GHMP kinase N-terminal" evidence="11">
    <location>
        <begin position="65"/>
        <end position="142"/>
    </location>
</feature>
<dbReference type="NCBIfam" id="NF011202">
    <property type="entry name" value="PRK14608.1"/>
    <property type="match status" value="1"/>
</dbReference>
<dbReference type="EMBL" id="JOKG01000003">
    <property type="protein sequence ID" value="KEQ13363.1"/>
    <property type="molecule type" value="Genomic_DNA"/>
</dbReference>
<keyword evidence="6 10" id="KW-0418">Kinase</keyword>
<name>A0A081N4J0_9GAMM</name>
<feature type="active site" evidence="10">
    <location>
        <position position="12"/>
    </location>
</feature>
<dbReference type="eggNOG" id="COG1947">
    <property type="taxonomic scope" value="Bacteria"/>
</dbReference>
<feature type="domain" description="GHMP kinase C-terminal" evidence="12">
    <location>
        <begin position="209"/>
        <end position="268"/>
    </location>
</feature>
<dbReference type="Pfam" id="PF00288">
    <property type="entry name" value="GHMP_kinases_N"/>
    <property type="match status" value="1"/>
</dbReference>
<proteinExistence type="inferred from homology"/>
<dbReference type="GO" id="GO:0050515">
    <property type="term" value="F:4-(cytidine 5'-diphospho)-2-C-methyl-D-erythritol kinase activity"/>
    <property type="evidence" value="ECO:0007669"/>
    <property type="project" value="UniProtKB-UniRule"/>
</dbReference>
<evidence type="ECO:0000313" key="14">
    <source>
        <dbReference type="Proteomes" id="UP000028006"/>
    </source>
</evidence>
<dbReference type="EC" id="2.7.1.148" evidence="2 10"/>
<evidence type="ECO:0000256" key="8">
    <source>
        <dbReference type="ARBA" id="ARBA00023229"/>
    </source>
</evidence>
<evidence type="ECO:0000256" key="9">
    <source>
        <dbReference type="ARBA" id="ARBA00032554"/>
    </source>
</evidence>
<dbReference type="InterPro" id="IPR036554">
    <property type="entry name" value="GHMP_kinase_C_sf"/>
</dbReference>
<reference evidence="13 14" key="1">
    <citation type="submission" date="2014-06" db="EMBL/GenBank/DDBJ databases">
        <title>Whole Genome Sequences of Three Symbiotic Endozoicomonas Bacteria.</title>
        <authorList>
            <person name="Neave M.J."/>
            <person name="Apprill A."/>
            <person name="Voolstra C.R."/>
        </authorList>
    </citation>
    <scope>NUCLEOTIDE SEQUENCE [LARGE SCALE GENOMIC DNA]</scope>
    <source>
        <strain evidence="13 14">LMG 24815</strain>
    </source>
</reference>
<evidence type="ECO:0000256" key="4">
    <source>
        <dbReference type="ARBA" id="ARBA00022679"/>
    </source>
</evidence>
<dbReference type="InterPro" id="IPR006204">
    <property type="entry name" value="GHMP_kinase_N_dom"/>
</dbReference>
<dbReference type="RefSeq" id="WP_034876119.1">
    <property type="nucleotide sequence ID" value="NZ_JOKG01000003.1"/>
</dbReference>
<evidence type="ECO:0000256" key="7">
    <source>
        <dbReference type="ARBA" id="ARBA00022840"/>
    </source>
</evidence>
<comment type="catalytic activity">
    <reaction evidence="10">
        <text>4-CDP-2-C-methyl-D-erythritol + ATP = 4-CDP-2-C-methyl-D-erythritol 2-phosphate + ADP + H(+)</text>
        <dbReference type="Rhea" id="RHEA:18437"/>
        <dbReference type="ChEBI" id="CHEBI:15378"/>
        <dbReference type="ChEBI" id="CHEBI:30616"/>
        <dbReference type="ChEBI" id="CHEBI:57823"/>
        <dbReference type="ChEBI" id="CHEBI:57919"/>
        <dbReference type="ChEBI" id="CHEBI:456216"/>
        <dbReference type="EC" id="2.7.1.148"/>
    </reaction>
</comment>
<dbReference type="GO" id="GO:0005524">
    <property type="term" value="F:ATP binding"/>
    <property type="evidence" value="ECO:0007669"/>
    <property type="project" value="UniProtKB-UniRule"/>
</dbReference>
<gene>
    <name evidence="10" type="primary">ispE</name>
    <name evidence="13" type="ORF">GZ77_13200</name>
</gene>
<keyword evidence="5 10" id="KW-0547">Nucleotide-binding</keyword>
<dbReference type="SUPFAM" id="SSF55060">
    <property type="entry name" value="GHMP Kinase, C-terminal domain"/>
    <property type="match status" value="1"/>
</dbReference>
<sequence>MKSELVLPAPAKLNLFLHITGRRPDGYHALQTLFQFLDYGDELGFSLQDSLALECNLPELVNDDNLVLKAARLLQKETGTKQGARIRLNKRLPMGGGVGGGSSDAATTLLGLNELWNLQLSEMQLAELGLKLGADVPVFVRGFAAFAEGVGEVLTPACPPECWYLVLVPDCHVNTVKMYAHRELTRDTPAIKVCAALETYEEQRRHNLLHNDFEPLVRRLYPEVETCIQLLDNAGNSSIGQAMMSGSGACVFAPFASREQAEAAQATISSDTGSEVVSFVARGVNTSPLHRTLQNLQAVHQLEACTT</sequence>
<dbReference type="PANTHER" id="PTHR43527:SF2">
    <property type="entry name" value="4-DIPHOSPHOCYTIDYL-2-C-METHYL-D-ERYTHRITOL KINASE, CHLOROPLASTIC"/>
    <property type="match status" value="1"/>
</dbReference>
<dbReference type="PIRSF" id="PIRSF010376">
    <property type="entry name" value="IspE"/>
    <property type="match status" value="1"/>
</dbReference>
<evidence type="ECO:0000256" key="1">
    <source>
        <dbReference type="ARBA" id="ARBA00009684"/>
    </source>
</evidence>
<evidence type="ECO:0000256" key="3">
    <source>
        <dbReference type="ARBA" id="ARBA00017473"/>
    </source>
</evidence>
<comment type="pathway">
    <text evidence="10">Isoprenoid biosynthesis; isopentenyl diphosphate biosynthesis via DXP pathway; isopentenyl diphosphate from 1-deoxy-D-xylulose 5-phosphate: step 3/6.</text>
</comment>
<accession>A0A081N4J0</accession>
<feature type="binding site" evidence="10">
    <location>
        <begin position="93"/>
        <end position="103"/>
    </location>
    <ligand>
        <name>ATP</name>
        <dbReference type="ChEBI" id="CHEBI:30616"/>
    </ligand>
</feature>
<dbReference type="InterPro" id="IPR020568">
    <property type="entry name" value="Ribosomal_Su5_D2-typ_SF"/>
</dbReference>
<keyword evidence="4 10" id="KW-0808">Transferase</keyword>
<evidence type="ECO:0000256" key="10">
    <source>
        <dbReference type="HAMAP-Rule" id="MF_00061"/>
    </source>
</evidence>
<dbReference type="GO" id="GO:0019288">
    <property type="term" value="P:isopentenyl diphosphate biosynthetic process, methylerythritol 4-phosphate pathway"/>
    <property type="evidence" value="ECO:0007669"/>
    <property type="project" value="UniProtKB-UniRule"/>
</dbReference>
<dbReference type="UniPathway" id="UPA00056">
    <property type="reaction ID" value="UER00094"/>
</dbReference>
<evidence type="ECO:0000256" key="2">
    <source>
        <dbReference type="ARBA" id="ARBA00012052"/>
    </source>
</evidence>
<evidence type="ECO:0000259" key="11">
    <source>
        <dbReference type="Pfam" id="PF00288"/>
    </source>
</evidence>
<dbReference type="InterPro" id="IPR004424">
    <property type="entry name" value="IspE"/>
</dbReference>